<evidence type="ECO:0000256" key="1">
    <source>
        <dbReference type="ARBA" id="ARBA00022946"/>
    </source>
</evidence>
<gene>
    <name evidence="3" type="ORF">CUN49_04035</name>
</gene>
<dbReference type="Pfam" id="PF01571">
    <property type="entry name" value="GCV_T"/>
    <property type="match status" value="1"/>
</dbReference>
<name>A0A2M8PGQ0_9CHLR</name>
<evidence type="ECO:0000313" key="4">
    <source>
        <dbReference type="Proteomes" id="UP000229681"/>
    </source>
</evidence>
<dbReference type="NCBIfam" id="TIGR03317">
    <property type="entry name" value="ygfZ_signature"/>
    <property type="match status" value="1"/>
</dbReference>
<accession>A0A2M8PGQ0</accession>
<dbReference type="InterPro" id="IPR045179">
    <property type="entry name" value="YgfZ/GcvT"/>
</dbReference>
<dbReference type="PIRSF" id="PIRSF006487">
    <property type="entry name" value="GcvT"/>
    <property type="match status" value="1"/>
</dbReference>
<evidence type="ECO:0000259" key="2">
    <source>
        <dbReference type="Pfam" id="PF01571"/>
    </source>
</evidence>
<protein>
    <recommendedName>
        <fullName evidence="2">GCVT N-terminal domain-containing protein</fullName>
    </recommendedName>
</protein>
<dbReference type="Gene3D" id="3.30.1360.120">
    <property type="entry name" value="Probable tRNA modification gtpase trme, domain 1"/>
    <property type="match status" value="1"/>
</dbReference>
<dbReference type="InterPro" id="IPR027266">
    <property type="entry name" value="TrmE/GcvT-like"/>
</dbReference>
<dbReference type="SUPFAM" id="SSF103025">
    <property type="entry name" value="Folate-binding domain"/>
    <property type="match status" value="1"/>
</dbReference>
<dbReference type="InterPro" id="IPR017703">
    <property type="entry name" value="YgfZ/GCV_T_CS"/>
</dbReference>
<dbReference type="InterPro" id="IPR006222">
    <property type="entry name" value="GCVT_N"/>
</dbReference>
<organism evidence="3 4">
    <name type="scientific">Candidatus Thermofonsia Clade 1 bacterium</name>
    <dbReference type="NCBI Taxonomy" id="2364210"/>
    <lineage>
        <taxon>Bacteria</taxon>
        <taxon>Bacillati</taxon>
        <taxon>Chloroflexota</taxon>
        <taxon>Candidatus Thermofontia</taxon>
        <taxon>Candidatus Thermofonsia Clade 1</taxon>
    </lineage>
</organism>
<dbReference type="Proteomes" id="UP000229681">
    <property type="component" value="Unassembled WGS sequence"/>
</dbReference>
<evidence type="ECO:0000313" key="3">
    <source>
        <dbReference type="EMBL" id="PJF36724.1"/>
    </source>
</evidence>
<reference evidence="3 4" key="1">
    <citation type="submission" date="2017-11" db="EMBL/GenBank/DDBJ databases">
        <title>Evolution of Phototrophy in the Chloroflexi Phylum Driven by Horizontal Gene Transfer.</title>
        <authorList>
            <person name="Ward L.M."/>
            <person name="Hemp J."/>
            <person name="Shih P.M."/>
            <person name="Mcglynn S.E."/>
            <person name="Fischer W."/>
        </authorList>
    </citation>
    <scope>NUCLEOTIDE SEQUENCE [LARGE SCALE GENOMIC DNA]</scope>
    <source>
        <strain evidence="3">JP3_13</strain>
    </source>
</reference>
<comment type="caution">
    <text evidence="3">The sequence shown here is derived from an EMBL/GenBank/DDBJ whole genome shotgun (WGS) entry which is preliminary data.</text>
</comment>
<dbReference type="GO" id="GO:0016226">
    <property type="term" value="P:iron-sulfur cluster assembly"/>
    <property type="evidence" value="ECO:0007669"/>
    <property type="project" value="TreeGrafter"/>
</dbReference>
<keyword evidence="1" id="KW-0809">Transit peptide</keyword>
<dbReference type="AlphaFoldDB" id="A0A2M8PGQ0"/>
<dbReference type="PANTHER" id="PTHR22602:SF0">
    <property type="entry name" value="TRANSFERASE CAF17, MITOCHONDRIAL-RELATED"/>
    <property type="match status" value="1"/>
</dbReference>
<dbReference type="PANTHER" id="PTHR22602">
    <property type="entry name" value="TRANSFERASE CAF17, MITOCHONDRIAL-RELATED"/>
    <property type="match status" value="1"/>
</dbReference>
<feature type="domain" description="GCVT N-terminal" evidence="2">
    <location>
        <begin position="34"/>
        <end position="236"/>
    </location>
</feature>
<dbReference type="EMBL" id="PGTM01000035">
    <property type="protein sequence ID" value="PJF36724.1"/>
    <property type="molecule type" value="Genomic_DNA"/>
</dbReference>
<sequence>MNTPSRFGNGALSKDFELMDALPIFLFDRSAAQARLLLQDRDRLELLHRMSTNDLRRLQVGQGCSTVLTTATARIIDRVLIYHRGETALMIANYPEIVINWLRRHVFWQDRFKIEDQSAALGQLELHGVGAAALVEQALSGASSLALHHFLEDSSRQLLVARTFPLLAEGFLVVAPYAQLEQLRTAWSAEQRVQRADDSIYERLRIAAGLPAAYHELTEDYVPLEAGLWDSVSFSKGCYIGQEIIARMESRNRLAKTLVKLQLSALVPPGTPIQAHEETVGVLTSCAEPLVPQADVAAIGLGFVKPAFAIPGSLLRVGEARAEVVPAALIAARESE</sequence>
<proteinExistence type="predicted"/>